<keyword evidence="7" id="KW-0378">Hydrolase</keyword>
<dbReference type="GO" id="GO:0016787">
    <property type="term" value="F:hydrolase activity"/>
    <property type="evidence" value="ECO:0007669"/>
    <property type="project" value="UniProtKB-KW"/>
</dbReference>
<dbReference type="Pfam" id="PF01381">
    <property type="entry name" value="HTH_3"/>
    <property type="match status" value="1"/>
</dbReference>
<dbReference type="InterPro" id="IPR010982">
    <property type="entry name" value="Lambda_DNA-bd_dom_sf"/>
</dbReference>
<proteinExistence type="predicted"/>
<dbReference type="Gene3D" id="3.40.710.10">
    <property type="entry name" value="DD-peptidase/beta-lactamase superfamily"/>
    <property type="match status" value="1"/>
</dbReference>
<evidence type="ECO:0000256" key="1">
    <source>
        <dbReference type="ARBA" id="ARBA00004141"/>
    </source>
</evidence>
<keyword evidence="2 5" id="KW-0812">Transmembrane</keyword>
<feature type="transmembrane region" description="Helical" evidence="5">
    <location>
        <begin position="148"/>
        <end position="170"/>
    </location>
</feature>
<reference evidence="7 8" key="1">
    <citation type="submission" date="2024-04" db="EMBL/GenBank/DDBJ databases">
        <title>Novel genus in family Flammeovirgaceae.</title>
        <authorList>
            <person name="Nguyen T.H."/>
            <person name="Vuong T.Q."/>
            <person name="Le H."/>
            <person name="Kim S.-G."/>
        </authorList>
    </citation>
    <scope>NUCLEOTIDE SEQUENCE [LARGE SCALE GENOMIC DNA]</scope>
    <source>
        <strain evidence="7 8">JCM 23209</strain>
    </source>
</reference>
<evidence type="ECO:0000256" key="2">
    <source>
        <dbReference type="ARBA" id="ARBA00022692"/>
    </source>
</evidence>
<evidence type="ECO:0000256" key="5">
    <source>
        <dbReference type="SAM" id="Phobius"/>
    </source>
</evidence>
<feature type="transmembrane region" description="Helical" evidence="5">
    <location>
        <begin position="121"/>
        <end position="142"/>
    </location>
</feature>
<dbReference type="Pfam" id="PF09685">
    <property type="entry name" value="MamF_MmsF"/>
    <property type="match status" value="1"/>
</dbReference>
<dbReference type="InterPro" id="IPR019109">
    <property type="entry name" value="MamF_MmsF"/>
</dbReference>
<dbReference type="RefSeq" id="WP_346823907.1">
    <property type="nucleotide sequence ID" value="NZ_JBDKWZ010000019.1"/>
</dbReference>
<comment type="subcellular location">
    <subcellularLocation>
        <location evidence="1">Membrane</location>
        <topology evidence="1">Multi-pass membrane protein</topology>
    </subcellularLocation>
</comment>
<feature type="transmembrane region" description="Helical" evidence="5">
    <location>
        <begin position="191"/>
        <end position="209"/>
    </location>
</feature>
<dbReference type="Gene3D" id="1.10.260.40">
    <property type="entry name" value="lambda repressor-like DNA-binding domains"/>
    <property type="match status" value="1"/>
</dbReference>
<evidence type="ECO:0000313" key="7">
    <source>
        <dbReference type="EMBL" id="MEN7551125.1"/>
    </source>
</evidence>
<organism evidence="7 8">
    <name type="scientific">Rapidithrix thailandica</name>
    <dbReference type="NCBI Taxonomy" id="413964"/>
    <lineage>
        <taxon>Bacteria</taxon>
        <taxon>Pseudomonadati</taxon>
        <taxon>Bacteroidota</taxon>
        <taxon>Cytophagia</taxon>
        <taxon>Cytophagales</taxon>
        <taxon>Flammeovirgaceae</taxon>
        <taxon>Rapidithrix</taxon>
    </lineage>
</organism>
<name>A0AAW9S7F3_9BACT</name>
<dbReference type="SMART" id="SM00530">
    <property type="entry name" value="HTH_XRE"/>
    <property type="match status" value="1"/>
</dbReference>
<evidence type="ECO:0000256" key="4">
    <source>
        <dbReference type="ARBA" id="ARBA00023136"/>
    </source>
</evidence>
<feature type="transmembrane region" description="Helical" evidence="5">
    <location>
        <begin position="79"/>
        <end position="100"/>
    </location>
</feature>
<feature type="domain" description="HTH cro/C1-type" evidence="6">
    <location>
        <begin position="10"/>
        <end position="64"/>
    </location>
</feature>
<dbReference type="SUPFAM" id="SSF56601">
    <property type="entry name" value="beta-lactamase/transpeptidase-like"/>
    <property type="match status" value="1"/>
</dbReference>
<protein>
    <submittedName>
        <fullName evidence="7">Serine hydrolase</fullName>
    </submittedName>
</protein>
<evidence type="ECO:0000256" key="3">
    <source>
        <dbReference type="ARBA" id="ARBA00022989"/>
    </source>
</evidence>
<dbReference type="CDD" id="cd00093">
    <property type="entry name" value="HTH_XRE"/>
    <property type="match status" value="1"/>
</dbReference>
<keyword evidence="4 5" id="KW-0472">Membrane</keyword>
<comment type="caution">
    <text evidence="7">The sequence shown here is derived from an EMBL/GenBank/DDBJ whole genome shotgun (WGS) entry which is preliminary data.</text>
</comment>
<dbReference type="InterPro" id="IPR050789">
    <property type="entry name" value="Diverse_Enzym_Activities"/>
</dbReference>
<dbReference type="AlphaFoldDB" id="A0AAW9S7F3"/>
<keyword evidence="3 5" id="KW-1133">Transmembrane helix</keyword>
<evidence type="ECO:0000259" key="6">
    <source>
        <dbReference type="PROSITE" id="PS50943"/>
    </source>
</evidence>
<evidence type="ECO:0000313" key="8">
    <source>
        <dbReference type="Proteomes" id="UP001403385"/>
    </source>
</evidence>
<dbReference type="InterPro" id="IPR001387">
    <property type="entry name" value="Cro/C1-type_HTH"/>
</dbReference>
<dbReference type="EMBL" id="JBDKWZ010000019">
    <property type="protein sequence ID" value="MEN7551125.1"/>
    <property type="molecule type" value="Genomic_DNA"/>
</dbReference>
<dbReference type="SUPFAM" id="SSF47413">
    <property type="entry name" value="lambda repressor-like DNA-binding domains"/>
    <property type="match status" value="1"/>
</dbReference>
<dbReference type="InterPro" id="IPR001466">
    <property type="entry name" value="Beta-lactam-related"/>
</dbReference>
<keyword evidence="8" id="KW-1185">Reference proteome</keyword>
<dbReference type="PANTHER" id="PTHR43283:SF18">
    <property type="match status" value="1"/>
</dbReference>
<dbReference type="GO" id="GO:0003677">
    <property type="term" value="F:DNA binding"/>
    <property type="evidence" value="ECO:0007669"/>
    <property type="project" value="InterPro"/>
</dbReference>
<gene>
    <name evidence="7" type="ORF">AAG747_24600</name>
</gene>
<dbReference type="Pfam" id="PF00144">
    <property type="entry name" value="Beta-lactamase"/>
    <property type="match status" value="1"/>
</dbReference>
<sequence length="594" mass="67635">MEYPSIAENLIYQRKRKGYTQEELAGKSKVTIRTIQRIEKGEVKPHLQTVKLLAAALAIEVEDLMILKKSQAETSQEKWLLLMHSAPVLGGILPLCNILFPLFLWLHKRKHNKVYDMHGRAIVNFQMTMSILFLLSFIALVTLEGYGFFLFIAVIPYTLTVILINIVTAVHSQKCYYPLSIPFLRTRKPSAFKKLGAIIISFCALFSSACHPEPSPNITRLDGSLITTDSLTSKIKQLIRDAGVHGLGVTVFENSHITYQKTFGYKDYKKQSLLSDSTNLYGASLSKAVFSVLVMKLVEEKVIDLDTPLETYLPKKIYEYQPLTRWHDDYSGLAQDTLYSKITARMCLSHTSGFPNWRWFEPDHQLRVKFEPGTRYSYSGEGFVYLQVVLEKVLGHSLEKLAQQKIFKPLGMNRSSYQWQEAFEGDYAAGHTTTGVLYPKDTDNEPRSGSTLETTVEDYSKFMEAVLQRKILTKESWAELFTPQIKLHSLKQFGPLSNTDTTLYQDLLLGYGLGWGLLNSPFGFGAFKEGHGDGFQHYSILFPEAGKGILIMTNSDNGESIFKELLSVAIRDVYTPWQWQNYIPYNHNFHSDKI</sequence>
<dbReference type="PANTHER" id="PTHR43283">
    <property type="entry name" value="BETA-LACTAMASE-RELATED"/>
    <property type="match status" value="1"/>
</dbReference>
<dbReference type="PROSITE" id="PS50943">
    <property type="entry name" value="HTH_CROC1"/>
    <property type="match status" value="1"/>
</dbReference>
<dbReference type="InterPro" id="IPR012338">
    <property type="entry name" value="Beta-lactam/transpept-like"/>
</dbReference>
<dbReference type="Proteomes" id="UP001403385">
    <property type="component" value="Unassembled WGS sequence"/>
</dbReference>
<accession>A0AAW9S7F3</accession>